<reference evidence="11 12" key="1">
    <citation type="journal article" date="2013" name="Genome Announc.">
        <title>Draft Genome Sequence of an Alphaproteobacterium, Caenispirillum salinarum AK4(T), Isolated from a Solar Saltern.</title>
        <authorList>
            <person name="Khatri I."/>
            <person name="Singh A."/>
            <person name="Korpole S."/>
            <person name="Pinnaka A.K."/>
            <person name="Subramanian S."/>
        </authorList>
    </citation>
    <scope>NUCLEOTIDE SEQUENCE [LARGE SCALE GENOMIC DNA]</scope>
    <source>
        <strain evidence="11 12">AK4</strain>
    </source>
</reference>
<proteinExistence type="inferred from homology"/>
<sequence>MTDRRHAPRPVPQPMPVRLIGGAAQGLAVLGGLALVGAMGVTLASVIGRAALDSPILGDYELVERLVGVAVFLFLPYGHWVGGHVSVDLLVRKLPDRLRSRLARGVELVFAAVAAALAWRMTLGGLDMHRFNDSSMMLGIPTWWAFALIVPSLCLLALVCITRALRA</sequence>
<dbReference type="EMBL" id="ANHY01000015">
    <property type="protein sequence ID" value="EKV28600.1"/>
    <property type="molecule type" value="Genomic_DNA"/>
</dbReference>
<keyword evidence="2 9" id="KW-0813">Transport</keyword>
<name>K9GRM6_9PROT</name>
<accession>K9GRM6</accession>
<keyword evidence="6 9" id="KW-1133">Transmembrane helix</keyword>
<feature type="transmembrane region" description="Helical" evidence="9">
    <location>
        <begin position="102"/>
        <end position="123"/>
    </location>
</feature>
<dbReference type="AlphaFoldDB" id="K9GRM6"/>
<organism evidence="11 12">
    <name type="scientific">Caenispirillum salinarum AK4</name>
    <dbReference type="NCBI Taxonomy" id="1238182"/>
    <lineage>
        <taxon>Bacteria</taxon>
        <taxon>Pseudomonadati</taxon>
        <taxon>Pseudomonadota</taxon>
        <taxon>Alphaproteobacteria</taxon>
        <taxon>Rhodospirillales</taxon>
        <taxon>Novispirillaceae</taxon>
        <taxon>Caenispirillum</taxon>
    </lineage>
</organism>
<dbReference type="PANTHER" id="PTHR35011">
    <property type="entry name" value="2,3-DIKETO-L-GULONATE TRAP TRANSPORTER SMALL PERMEASE PROTEIN YIAM"/>
    <property type="match status" value="1"/>
</dbReference>
<feature type="domain" description="Tripartite ATP-independent periplasmic transporters DctQ component" evidence="10">
    <location>
        <begin position="39"/>
        <end position="166"/>
    </location>
</feature>
<dbReference type="PANTHER" id="PTHR35011:SF10">
    <property type="entry name" value="TRAP TRANSPORTER SMALL PERMEASE PROTEIN"/>
    <property type="match status" value="1"/>
</dbReference>
<evidence type="ECO:0000256" key="2">
    <source>
        <dbReference type="ARBA" id="ARBA00022448"/>
    </source>
</evidence>
<comment type="caution">
    <text evidence="11">The sequence shown here is derived from an EMBL/GenBank/DDBJ whole genome shotgun (WGS) entry which is preliminary data.</text>
</comment>
<dbReference type="InterPro" id="IPR007387">
    <property type="entry name" value="TRAP_DctQ"/>
</dbReference>
<keyword evidence="12" id="KW-1185">Reference proteome</keyword>
<dbReference type="Proteomes" id="UP000009881">
    <property type="component" value="Unassembled WGS sequence"/>
</dbReference>
<protein>
    <recommendedName>
        <fullName evidence="9">TRAP transporter small permease protein</fullName>
    </recommendedName>
</protein>
<evidence type="ECO:0000256" key="8">
    <source>
        <dbReference type="ARBA" id="ARBA00038436"/>
    </source>
</evidence>
<evidence type="ECO:0000256" key="4">
    <source>
        <dbReference type="ARBA" id="ARBA00022519"/>
    </source>
</evidence>
<keyword evidence="3" id="KW-1003">Cell membrane</keyword>
<keyword evidence="7 9" id="KW-0472">Membrane</keyword>
<evidence type="ECO:0000256" key="6">
    <source>
        <dbReference type="ARBA" id="ARBA00022989"/>
    </source>
</evidence>
<evidence type="ECO:0000259" key="10">
    <source>
        <dbReference type="Pfam" id="PF04290"/>
    </source>
</evidence>
<evidence type="ECO:0000256" key="9">
    <source>
        <dbReference type="RuleBase" id="RU369079"/>
    </source>
</evidence>
<evidence type="ECO:0000256" key="7">
    <source>
        <dbReference type="ARBA" id="ARBA00023136"/>
    </source>
</evidence>
<comment type="function">
    <text evidence="9">Part of the tripartite ATP-independent periplasmic (TRAP) transport system.</text>
</comment>
<dbReference type="GO" id="GO:0022857">
    <property type="term" value="F:transmembrane transporter activity"/>
    <property type="evidence" value="ECO:0007669"/>
    <property type="project" value="UniProtKB-UniRule"/>
</dbReference>
<comment type="subunit">
    <text evidence="9">The complex comprises the extracytoplasmic solute receptor protein and the two transmembrane proteins.</text>
</comment>
<evidence type="ECO:0000256" key="1">
    <source>
        <dbReference type="ARBA" id="ARBA00004429"/>
    </source>
</evidence>
<dbReference type="InterPro" id="IPR055348">
    <property type="entry name" value="DctQ"/>
</dbReference>
<evidence type="ECO:0000256" key="5">
    <source>
        <dbReference type="ARBA" id="ARBA00022692"/>
    </source>
</evidence>
<dbReference type="RefSeq" id="WP_009541468.1">
    <property type="nucleotide sequence ID" value="NZ_ANHY01000015.1"/>
</dbReference>
<dbReference type="OrthoDB" id="6183232at2"/>
<dbReference type="GO" id="GO:0005886">
    <property type="term" value="C:plasma membrane"/>
    <property type="evidence" value="ECO:0007669"/>
    <property type="project" value="UniProtKB-SubCell"/>
</dbReference>
<keyword evidence="5 9" id="KW-0812">Transmembrane</keyword>
<comment type="subcellular location">
    <subcellularLocation>
        <location evidence="1 9">Cell inner membrane</location>
        <topology evidence="1 9">Multi-pass membrane protein</topology>
    </subcellularLocation>
</comment>
<feature type="transmembrane region" description="Helical" evidence="9">
    <location>
        <begin position="67"/>
        <end position="90"/>
    </location>
</feature>
<evidence type="ECO:0000256" key="3">
    <source>
        <dbReference type="ARBA" id="ARBA00022475"/>
    </source>
</evidence>
<dbReference type="eggNOG" id="COG3090">
    <property type="taxonomic scope" value="Bacteria"/>
</dbReference>
<keyword evidence="4 9" id="KW-0997">Cell inner membrane</keyword>
<feature type="transmembrane region" description="Helical" evidence="9">
    <location>
        <begin position="20"/>
        <end position="47"/>
    </location>
</feature>
<evidence type="ECO:0000313" key="11">
    <source>
        <dbReference type="EMBL" id="EKV28600.1"/>
    </source>
</evidence>
<dbReference type="GO" id="GO:0015740">
    <property type="term" value="P:C4-dicarboxylate transport"/>
    <property type="evidence" value="ECO:0007669"/>
    <property type="project" value="TreeGrafter"/>
</dbReference>
<gene>
    <name evidence="11" type="ORF">C882_0811</name>
</gene>
<evidence type="ECO:0000313" key="12">
    <source>
        <dbReference type="Proteomes" id="UP000009881"/>
    </source>
</evidence>
<dbReference type="STRING" id="1238182.C882_0811"/>
<comment type="similarity">
    <text evidence="8 9">Belongs to the TRAP transporter small permease family.</text>
</comment>
<dbReference type="Pfam" id="PF04290">
    <property type="entry name" value="DctQ"/>
    <property type="match status" value="1"/>
</dbReference>
<feature type="transmembrane region" description="Helical" evidence="9">
    <location>
        <begin position="143"/>
        <end position="165"/>
    </location>
</feature>